<dbReference type="GO" id="GO:0006893">
    <property type="term" value="P:Golgi to plasma membrane transport"/>
    <property type="evidence" value="ECO:0007669"/>
    <property type="project" value="UniProtKB-UniRule"/>
</dbReference>
<keyword evidence="2 4" id="KW-0813">Transport</keyword>
<comment type="caution">
    <text evidence="7">The sequence shown here is derived from an EMBL/GenBank/DDBJ whole genome shotgun (WGS) entry which is preliminary data.</text>
</comment>
<dbReference type="EMBL" id="CALTRL010001368">
    <property type="protein sequence ID" value="CAH7672211.1"/>
    <property type="molecule type" value="Genomic_DNA"/>
</dbReference>
<feature type="domain" description="Exocyst complex component EXOC2/Sec5 N-terminal" evidence="6">
    <location>
        <begin position="58"/>
        <end position="924"/>
    </location>
</feature>
<evidence type="ECO:0000259" key="6">
    <source>
        <dbReference type="Pfam" id="PF15469"/>
    </source>
</evidence>
<organism evidence="7 8">
    <name type="scientific">Phakopsora pachyrhizi</name>
    <name type="common">Asian soybean rust disease fungus</name>
    <dbReference type="NCBI Taxonomy" id="170000"/>
    <lineage>
        <taxon>Eukaryota</taxon>
        <taxon>Fungi</taxon>
        <taxon>Dikarya</taxon>
        <taxon>Basidiomycota</taxon>
        <taxon>Pucciniomycotina</taxon>
        <taxon>Pucciniomycetes</taxon>
        <taxon>Pucciniales</taxon>
        <taxon>Phakopsoraceae</taxon>
        <taxon>Phakopsora</taxon>
    </lineage>
</organism>
<dbReference type="PANTHER" id="PTHR13043">
    <property type="entry name" value="EXOCYST COMPLEX COMPONENT SEC5"/>
    <property type="match status" value="1"/>
</dbReference>
<evidence type="ECO:0000256" key="3">
    <source>
        <dbReference type="ARBA" id="ARBA00022483"/>
    </source>
</evidence>
<dbReference type="GO" id="GO:0015031">
    <property type="term" value="P:protein transport"/>
    <property type="evidence" value="ECO:0007669"/>
    <property type="project" value="UniProtKB-KW"/>
</dbReference>
<comment type="subunit">
    <text evidence="4">Component of the exocyst complex.</text>
</comment>
<dbReference type="PANTHER" id="PTHR13043:SF1">
    <property type="entry name" value="EXOCYST COMPLEX COMPONENT 2"/>
    <property type="match status" value="1"/>
</dbReference>
<dbReference type="Pfam" id="PF15469">
    <property type="entry name" value="Sec5"/>
    <property type="match status" value="1"/>
</dbReference>
<evidence type="ECO:0000256" key="1">
    <source>
        <dbReference type="ARBA" id="ARBA00010578"/>
    </source>
</evidence>
<dbReference type="GO" id="GO:0000145">
    <property type="term" value="C:exocyst"/>
    <property type="evidence" value="ECO:0007669"/>
    <property type="project" value="UniProtKB-UniRule"/>
</dbReference>
<evidence type="ECO:0000256" key="5">
    <source>
        <dbReference type="SAM" id="Coils"/>
    </source>
</evidence>
<dbReference type="InterPro" id="IPR039481">
    <property type="entry name" value="EXOC2/Sec5_N_dom"/>
</dbReference>
<keyword evidence="4" id="KW-0653">Protein transport</keyword>
<proteinExistence type="inferred from homology"/>
<keyword evidence="3 4" id="KW-0268">Exocytosis</keyword>
<evidence type="ECO:0000256" key="2">
    <source>
        <dbReference type="ARBA" id="ARBA00022448"/>
    </source>
</evidence>
<dbReference type="Proteomes" id="UP001153365">
    <property type="component" value="Unassembled WGS sequence"/>
</dbReference>
<evidence type="ECO:0000256" key="4">
    <source>
        <dbReference type="RuleBase" id="RU365069"/>
    </source>
</evidence>
<keyword evidence="5" id="KW-0175">Coiled coil</keyword>
<keyword evidence="8" id="KW-1185">Reference proteome</keyword>
<evidence type="ECO:0000313" key="8">
    <source>
        <dbReference type="Proteomes" id="UP001153365"/>
    </source>
</evidence>
<dbReference type="GO" id="GO:0006887">
    <property type="term" value="P:exocytosis"/>
    <property type="evidence" value="ECO:0007669"/>
    <property type="project" value="UniProtKB-KW"/>
</dbReference>
<reference evidence="7" key="1">
    <citation type="submission" date="2022-06" db="EMBL/GenBank/DDBJ databases">
        <authorList>
            <consortium name="SYNGENTA / RWTH Aachen University"/>
        </authorList>
    </citation>
    <scope>NUCLEOTIDE SEQUENCE</scope>
</reference>
<evidence type="ECO:0000313" key="7">
    <source>
        <dbReference type="EMBL" id="CAH7672211.1"/>
    </source>
</evidence>
<protein>
    <recommendedName>
        <fullName evidence="4">Exocyst complex component SEC5</fullName>
    </recommendedName>
</protein>
<comment type="function">
    <text evidence="4">Component of the exocyst complex involved in the docking of exocytic vesicles with fusion sites on the plasma membrane.</text>
</comment>
<accession>A0AAV0AU35</accession>
<dbReference type="InterPro" id="IPR029175">
    <property type="entry name" value="EXOC2/Sec5"/>
</dbReference>
<sequence length="938" mass="105521">MASGKSIEILEIDEEALLRTYRISNLKPTRWQDVNPLETGHGLGPSSSSALRSARTEEDPLGLIRGPILTDAPAELRSLASTNSKNFNPKTFLSTVHPNASFGDLKRAGARLRDSLEQRSEALKILVESESDRFVSVKAALEYVIEEMRSGPLLPESDYFTATFMESLRLATSKADQVYTPILENRKKADRLRSTLGVFERSKFFFNLPGTLIEAIEAERYDTALLAYKRGRNMLDTRPDQALNLPAPKNPEELAQQKRIFDKVWSEVEKVMDEFKAKLLDKLCSSEENPQTVEEIEKSISIISELAPMDDPAWNFCENQHKTVMEKLTRAFNVAAGQTQAVLDRLNSSSLSEEKKMTELRRSVFLIESTNGIDTSLSSIDSWDSEGWSALLSLLQNSSELLSKEINLYWKVVKAYMDGKYKHPDAKLRQDIQARRSVSCKQMIHEIVLCYSALLSQFFNLTSDPNSQSSRSPADALPMIVPRDSTSISAAIYMRKLVDELSDWSQEIFTLELPKESMHSLEELIGNFRSRLLSILSIYWVQDAKIFECLEDWTRPVRGEDEGQPVGTTVYLKRIYDFHRHMTLSSFVLAGGSEQVGNQIFTTFNTTESSPNKKKNSQTLPLERCRMVQSAFIDAIYGFLDGLVNTAFAQSTQTDPVDKLSSSMARVSLSSVIENFTNPRNYLPNGLEDEEESDIRVLLTISNLSHLSKTYIPRLFKQFSEAFSIDMISDRATLMDVIEQLDTLLLGDYIKRKAELLAEIIQVGVLGGEVDWYTAPKPTEVHSFIYDALLNLVLVHAQVTSITGPVPADHLPGESLVRNVLSALVEELSKECLKAFGSVQKFGMGGMLQATLEIEFMHQTLTAYVTPEADQTLQGIYQKISSAYQRAPSKEVGDGNNELQKELEALKRTLHFSRRTTALAFVCFKKPKSQVSPSRERQ</sequence>
<gene>
    <name evidence="7" type="ORF">PPACK8108_LOCUS7022</name>
</gene>
<dbReference type="AlphaFoldDB" id="A0AAV0AU35"/>
<name>A0AAV0AU35_PHAPC</name>
<comment type="similarity">
    <text evidence="1 4">Belongs to the SEC5 family.</text>
</comment>
<feature type="coiled-coil region" evidence="5">
    <location>
        <begin position="889"/>
        <end position="916"/>
    </location>
</feature>